<dbReference type="RefSeq" id="WP_121887117.1">
    <property type="nucleotide sequence ID" value="NZ_PENI01000001.1"/>
</dbReference>
<evidence type="ECO:0000256" key="1">
    <source>
        <dbReference type="SAM" id="MobiDB-lite"/>
    </source>
</evidence>
<evidence type="ECO:0008006" key="4">
    <source>
        <dbReference type="Google" id="ProtNLM"/>
    </source>
</evidence>
<keyword evidence="3" id="KW-1185">Reference proteome</keyword>
<comment type="caution">
    <text evidence="2">The sequence shown here is derived from an EMBL/GenBank/DDBJ whole genome shotgun (WGS) entry which is preliminary data.</text>
</comment>
<evidence type="ECO:0000313" key="2">
    <source>
        <dbReference type="EMBL" id="RMB87446.1"/>
    </source>
</evidence>
<protein>
    <recommendedName>
        <fullName evidence="4">FXSXX-COOH protein</fullName>
    </recommendedName>
</protein>
<reference evidence="2 3" key="1">
    <citation type="submission" date="2017-11" db="EMBL/GenBank/DDBJ databases">
        <title>Draft genome of actinobacteria isolated from guarana (Paullinia cupana (Mart.) Ducke.</title>
        <authorList>
            <person name="Siqueira K.A."/>
            <person name="Liotti R.G."/>
            <person name="Mendes T.A.O."/>
            <person name="Soares M.A."/>
        </authorList>
    </citation>
    <scope>NUCLEOTIDE SEQUENCE [LARGE SCALE GENOMIC DNA]</scope>
    <source>
        <strain evidence="2 3">193</strain>
    </source>
</reference>
<evidence type="ECO:0000313" key="3">
    <source>
        <dbReference type="Proteomes" id="UP000270471"/>
    </source>
</evidence>
<dbReference type="EMBL" id="PENI01000001">
    <property type="protein sequence ID" value="RMB87446.1"/>
    <property type="molecule type" value="Genomic_DNA"/>
</dbReference>
<dbReference type="AlphaFoldDB" id="A0A3M0IYM5"/>
<proteinExistence type="predicted"/>
<gene>
    <name evidence="2" type="ORF">CTZ28_00225</name>
</gene>
<sequence>MGEQRNGAIGPGDEVAPTALLPDLTDVDLRTLRAMADPGLSLAVARVLRSPHELTEAWYSGGDEPPWTEDGPESMFPVASAEHVPGEENRE</sequence>
<dbReference type="Proteomes" id="UP000270471">
    <property type="component" value="Unassembled WGS sequence"/>
</dbReference>
<name>A0A3M0IYM5_9ACTN</name>
<feature type="region of interest" description="Disordered" evidence="1">
    <location>
        <begin position="59"/>
        <end position="91"/>
    </location>
</feature>
<accession>A0A3M0IYM5</accession>
<organism evidence="2 3">
    <name type="scientific">Streptomyces shenzhenensis</name>
    <dbReference type="NCBI Taxonomy" id="943815"/>
    <lineage>
        <taxon>Bacteria</taxon>
        <taxon>Bacillati</taxon>
        <taxon>Actinomycetota</taxon>
        <taxon>Actinomycetes</taxon>
        <taxon>Kitasatosporales</taxon>
        <taxon>Streptomycetaceae</taxon>
        <taxon>Streptomyces</taxon>
    </lineage>
</organism>
<dbReference type="OrthoDB" id="4247800at2"/>